<evidence type="ECO:0000313" key="4">
    <source>
        <dbReference type="Proteomes" id="UP001321749"/>
    </source>
</evidence>
<accession>A0AAV9I093</accession>
<dbReference type="InterPro" id="IPR027417">
    <property type="entry name" value="P-loop_NTPase"/>
</dbReference>
<organism evidence="3 4">
    <name type="scientific">Cladorrhinum samala</name>
    <dbReference type="NCBI Taxonomy" id="585594"/>
    <lineage>
        <taxon>Eukaryota</taxon>
        <taxon>Fungi</taxon>
        <taxon>Dikarya</taxon>
        <taxon>Ascomycota</taxon>
        <taxon>Pezizomycotina</taxon>
        <taxon>Sordariomycetes</taxon>
        <taxon>Sordariomycetidae</taxon>
        <taxon>Sordariales</taxon>
        <taxon>Podosporaceae</taxon>
        <taxon>Cladorrhinum</taxon>
    </lineage>
</organism>
<evidence type="ECO:0000313" key="3">
    <source>
        <dbReference type="EMBL" id="KAK4465421.1"/>
    </source>
</evidence>
<keyword evidence="3" id="KW-0378">Hydrolase</keyword>
<dbReference type="SUPFAM" id="SSF52540">
    <property type="entry name" value="P-loop containing nucleoside triphosphate hydrolases"/>
    <property type="match status" value="1"/>
</dbReference>
<name>A0AAV9I093_9PEZI</name>
<proteinExistence type="predicted"/>
<dbReference type="GO" id="GO:0005525">
    <property type="term" value="F:GTP binding"/>
    <property type="evidence" value="ECO:0007669"/>
    <property type="project" value="InterPro"/>
</dbReference>
<feature type="domain" description="G" evidence="2">
    <location>
        <begin position="14"/>
        <end position="77"/>
    </location>
</feature>
<gene>
    <name evidence="3" type="ORF">QBC42DRAFT_261731</name>
</gene>
<dbReference type="InterPro" id="IPR006073">
    <property type="entry name" value="GTP-bd"/>
</dbReference>
<evidence type="ECO:0000259" key="2">
    <source>
        <dbReference type="Pfam" id="PF01926"/>
    </source>
</evidence>
<comment type="caution">
    <text evidence="3">The sequence shown here is derived from an EMBL/GenBank/DDBJ whole genome shotgun (WGS) entry which is preliminary data.</text>
</comment>
<keyword evidence="4" id="KW-1185">Reference proteome</keyword>
<evidence type="ECO:0000256" key="1">
    <source>
        <dbReference type="SAM" id="MobiDB-lite"/>
    </source>
</evidence>
<dbReference type="Pfam" id="PF01926">
    <property type="entry name" value="MMR_HSR1"/>
    <property type="match status" value="1"/>
</dbReference>
<protein>
    <submittedName>
        <fullName evidence="3">P-loop containing nucleoside triphosphate hydrolase protein</fullName>
    </submittedName>
</protein>
<dbReference type="GO" id="GO:0016787">
    <property type="term" value="F:hydrolase activity"/>
    <property type="evidence" value="ECO:0007669"/>
    <property type="project" value="UniProtKB-KW"/>
</dbReference>
<feature type="region of interest" description="Disordered" evidence="1">
    <location>
        <begin position="251"/>
        <end position="276"/>
    </location>
</feature>
<dbReference type="EMBL" id="MU864940">
    <property type="protein sequence ID" value="KAK4465421.1"/>
    <property type="molecule type" value="Genomic_DNA"/>
</dbReference>
<dbReference type="Gene3D" id="3.40.50.300">
    <property type="entry name" value="P-loop containing nucleotide triphosphate hydrolases"/>
    <property type="match status" value="1"/>
</dbReference>
<dbReference type="Proteomes" id="UP001321749">
    <property type="component" value="Unassembled WGS sequence"/>
</dbReference>
<reference evidence="3" key="2">
    <citation type="submission" date="2023-06" db="EMBL/GenBank/DDBJ databases">
        <authorList>
            <consortium name="Lawrence Berkeley National Laboratory"/>
            <person name="Mondo S.J."/>
            <person name="Hensen N."/>
            <person name="Bonometti L."/>
            <person name="Westerberg I."/>
            <person name="Brannstrom I.O."/>
            <person name="Guillou S."/>
            <person name="Cros-Aarteil S."/>
            <person name="Calhoun S."/>
            <person name="Haridas S."/>
            <person name="Kuo A."/>
            <person name="Pangilinan J."/>
            <person name="Riley R."/>
            <person name="Labutti K."/>
            <person name="Andreopoulos B."/>
            <person name="Lipzen A."/>
            <person name="Chen C."/>
            <person name="Yanf M."/>
            <person name="Daum C."/>
            <person name="Ng V."/>
            <person name="Clum A."/>
            <person name="Steindorff A."/>
            <person name="Ohm R."/>
            <person name="Martin F."/>
            <person name="Silar P."/>
            <person name="Natvig D."/>
            <person name="Lalanne C."/>
            <person name="Gautier V."/>
            <person name="Ament-Velasquez S.L."/>
            <person name="Kruys A."/>
            <person name="Hutchinson M.I."/>
            <person name="Powell A.J."/>
            <person name="Barry K."/>
            <person name="Miller A.N."/>
            <person name="Grigoriev I.V."/>
            <person name="Debuchy R."/>
            <person name="Gladieux P."/>
            <person name="Thoren M.H."/>
            <person name="Johannesson H."/>
        </authorList>
    </citation>
    <scope>NUCLEOTIDE SEQUENCE</scope>
    <source>
        <strain evidence="3">PSN324</strain>
    </source>
</reference>
<reference evidence="3" key="1">
    <citation type="journal article" date="2023" name="Mol. Phylogenet. Evol.">
        <title>Genome-scale phylogeny and comparative genomics of the fungal order Sordariales.</title>
        <authorList>
            <person name="Hensen N."/>
            <person name="Bonometti L."/>
            <person name="Westerberg I."/>
            <person name="Brannstrom I.O."/>
            <person name="Guillou S."/>
            <person name="Cros-Aarteil S."/>
            <person name="Calhoun S."/>
            <person name="Haridas S."/>
            <person name="Kuo A."/>
            <person name="Mondo S."/>
            <person name="Pangilinan J."/>
            <person name="Riley R."/>
            <person name="LaButti K."/>
            <person name="Andreopoulos B."/>
            <person name="Lipzen A."/>
            <person name="Chen C."/>
            <person name="Yan M."/>
            <person name="Daum C."/>
            <person name="Ng V."/>
            <person name="Clum A."/>
            <person name="Steindorff A."/>
            <person name="Ohm R.A."/>
            <person name="Martin F."/>
            <person name="Silar P."/>
            <person name="Natvig D.O."/>
            <person name="Lalanne C."/>
            <person name="Gautier V."/>
            <person name="Ament-Velasquez S.L."/>
            <person name="Kruys A."/>
            <person name="Hutchinson M.I."/>
            <person name="Powell A.J."/>
            <person name="Barry K."/>
            <person name="Miller A.N."/>
            <person name="Grigoriev I.V."/>
            <person name="Debuchy R."/>
            <person name="Gladieux P."/>
            <person name="Hiltunen Thoren M."/>
            <person name="Johannesson H."/>
        </authorList>
    </citation>
    <scope>NUCLEOTIDE SEQUENCE</scope>
    <source>
        <strain evidence="3">PSN324</strain>
    </source>
</reference>
<dbReference type="AlphaFoldDB" id="A0AAV9I093"/>
<sequence length="310" mass="35110">MVRRVTRQQHEVVIAVIGVTGAGKTTFVCKATGRDDLQIGHGIDSCTQEVTPVSININGQQVTLIDTPGFDDSERSDTDILDQVAQYMTETFQRGVLLTGIIFLQPINQPRLQGSEMRRTRLFKKLLGEDAYKRVVIATTMWSDIPEAEARFRQEERKSRHDVWGDMVSAGAKVVRHDDTQESARNIIQTLATFDTPVELQIQRELLANGGKTILTSAGKQLNADLHQEMSKMTREIENLKREIEQMQREKENTALEMRELEERERRLRDNKEQQKKLEESNVHMILNAAATVLPPIAVALARHASCVIL</sequence>